<dbReference type="GO" id="GO:0050660">
    <property type="term" value="F:flavin adenine dinucleotide binding"/>
    <property type="evidence" value="ECO:0007669"/>
    <property type="project" value="TreeGrafter"/>
</dbReference>
<reference evidence="5" key="1">
    <citation type="journal article" date="2014" name="Front. Microbiol.">
        <title>High frequency of phylogenetically diverse reductive dehalogenase-homologous genes in deep subseafloor sedimentary metagenomes.</title>
        <authorList>
            <person name="Kawai M."/>
            <person name="Futagami T."/>
            <person name="Toyoda A."/>
            <person name="Takaki Y."/>
            <person name="Nishi S."/>
            <person name="Hori S."/>
            <person name="Arai W."/>
            <person name="Tsubouchi T."/>
            <person name="Morono Y."/>
            <person name="Uchiyama I."/>
            <person name="Ito T."/>
            <person name="Fujiyama A."/>
            <person name="Inagaki F."/>
            <person name="Takami H."/>
        </authorList>
    </citation>
    <scope>NUCLEOTIDE SEQUENCE</scope>
    <source>
        <strain evidence="5">Expedition CK06-06</strain>
    </source>
</reference>
<dbReference type="Gene3D" id="3.90.700.10">
    <property type="entry name" value="Succinate dehydrogenase/fumarate reductase flavoprotein, catalytic domain"/>
    <property type="match status" value="1"/>
</dbReference>
<feature type="non-terminal residue" evidence="5">
    <location>
        <position position="1"/>
    </location>
</feature>
<feature type="domain" description="FAD-dependent oxidoreductase 2 FAD-binding" evidence="3">
    <location>
        <begin position="27"/>
        <end position="73"/>
    </location>
</feature>
<dbReference type="Gene3D" id="1.20.58.100">
    <property type="entry name" value="Fumarate reductase/succinate dehydrogenase flavoprotein-like, C-terminal domain"/>
    <property type="match status" value="1"/>
</dbReference>
<dbReference type="InterPro" id="IPR015939">
    <property type="entry name" value="Fum_Rdtase/Succ_DH_flav-like_C"/>
</dbReference>
<dbReference type="Pfam" id="PF00890">
    <property type="entry name" value="FAD_binding_2"/>
    <property type="match status" value="1"/>
</dbReference>
<dbReference type="EMBL" id="BARU01008923">
    <property type="protein sequence ID" value="GAH46154.1"/>
    <property type="molecule type" value="Genomic_DNA"/>
</dbReference>
<dbReference type="InterPro" id="IPR030664">
    <property type="entry name" value="SdhA/FrdA/AprA"/>
</dbReference>
<dbReference type="PANTHER" id="PTHR11632:SF51">
    <property type="entry name" value="SUCCINATE DEHYDROGENASE [UBIQUINONE] FLAVOPROTEIN SUBUNIT, MITOCHONDRIAL"/>
    <property type="match status" value="1"/>
</dbReference>
<dbReference type="GO" id="GO:0000104">
    <property type="term" value="F:succinate dehydrogenase activity"/>
    <property type="evidence" value="ECO:0007669"/>
    <property type="project" value="TreeGrafter"/>
</dbReference>
<keyword evidence="1" id="KW-0285">Flavoprotein</keyword>
<dbReference type="Pfam" id="PF02910">
    <property type="entry name" value="Succ_DH_flav_C"/>
    <property type="match status" value="1"/>
</dbReference>
<dbReference type="GO" id="GO:0009061">
    <property type="term" value="P:anaerobic respiration"/>
    <property type="evidence" value="ECO:0007669"/>
    <property type="project" value="TreeGrafter"/>
</dbReference>
<feature type="domain" description="Fumarate reductase/succinate dehydrogenase flavoprotein-like C-terminal" evidence="4">
    <location>
        <begin position="128"/>
        <end position="247"/>
    </location>
</feature>
<evidence type="ECO:0000256" key="1">
    <source>
        <dbReference type="ARBA" id="ARBA00022630"/>
    </source>
</evidence>
<evidence type="ECO:0008006" key="6">
    <source>
        <dbReference type="Google" id="ProtNLM"/>
    </source>
</evidence>
<dbReference type="InterPro" id="IPR003953">
    <property type="entry name" value="FAD-dep_OxRdtase_2_FAD-bd"/>
</dbReference>
<dbReference type="InterPro" id="IPR036188">
    <property type="entry name" value="FAD/NAD-bd_sf"/>
</dbReference>
<evidence type="ECO:0000256" key="2">
    <source>
        <dbReference type="ARBA" id="ARBA00023002"/>
    </source>
</evidence>
<comment type="caution">
    <text evidence="5">The sequence shown here is derived from an EMBL/GenBank/DDBJ whole genome shotgun (WGS) entry which is preliminary data.</text>
</comment>
<protein>
    <recommendedName>
        <fullName evidence="6">L-aspartate oxidase</fullName>
    </recommendedName>
</protein>
<sequence>NIFAPNWKFKGRDFHDLRDKFKRGETLEVGPAAHYCAGGIQINEKYETSVRGLYVAGEGANGVFGANRVGAASTEMLVEGYLAGIQAAEFSKTVDIKPIQTKQLDEYTDRLLQPLTRNEQVNPSSLKRTVQKLAYDKLGPIRNGPDLLAVTQEFQKILEKDIPLLSPSTKTRRYNLEWIEALELENMVKILELSARSALMRTESRGVHYRTDYPMVDHDNWLKEIIIHHAGNTDQITASPVKTVNIALPTGKFSFEKAVLDAMKNISSGGI</sequence>
<dbReference type="SUPFAM" id="SSF51905">
    <property type="entry name" value="FAD/NAD(P)-binding domain"/>
    <property type="match status" value="1"/>
</dbReference>
<dbReference type="GO" id="GO:0005886">
    <property type="term" value="C:plasma membrane"/>
    <property type="evidence" value="ECO:0007669"/>
    <property type="project" value="TreeGrafter"/>
</dbReference>
<proteinExistence type="predicted"/>
<dbReference type="InterPro" id="IPR037099">
    <property type="entry name" value="Fum_R/Succ_DH_flav-like_C_sf"/>
</dbReference>
<gene>
    <name evidence="5" type="ORF">S03H2_17319</name>
</gene>
<evidence type="ECO:0000313" key="5">
    <source>
        <dbReference type="EMBL" id="GAH46154.1"/>
    </source>
</evidence>
<dbReference type="SUPFAM" id="SSF46977">
    <property type="entry name" value="Succinate dehydrogenase/fumarate reductase flavoprotein C-terminal domain"/>
    <property type="match status" value="1"/>
</dbReference>
<dbReference type="Gene3D" id="3.50.50.60">
    <property type="entry name" value="FAD/NAD(P)-binding domain"/>
    <property type="match status" value="1"/>
</dbReference>
<dbReference type="InterPro" id="IPR027477">
    <property type="entry name" value="Succ_DH/fumarate_Rdtase_cat_sf"/>
</dbReference>
<name>X1GX07_9ZZZZ</name>
<evidence type="ECO:0000259" key="3">
    <source>
        <dbReference type="Pfam" id="PF00890"/>
    </source>
</evidence>
<accession>X1GX07</accession>
<dbReference type="AlphaFoldDB" id="X1GX07"/>
<evidence type="ECO:0000259" key="4">
    <source>
        <dbReference type="Pfam" id="PF02910"/>
    </source>
</evidence>
<keyword evidence="2" id="KW-0560">Oxidoreductase</keyword>
<dbReference type="PANTHER" id="PTHR11632">
    <property type="entry name" value="SUCCINATE DEHYDROGENASE 2 FLAVOPROTEIN SUBUNIT"/>
    <property type="match status" value="1"/>
</dbReference>
<organism evidence="5">
    <name type="scientific">marine sediment metagenome</name>
    <dbReference type="NCBI Taxonomy" id="412755"/>
    <lineage>
        <taxon>unclassified sequences</taxon>
        <taxon>metagenomes</taxon>
        <taxon>ecological metagenomes</taxon>
    </lineage>
</organism>
<dbReference type="GO" id="GO:0009055">
    <property type="term" value="F:electron transfer activity"/>
    <property type="evidence" value="ECO:0007669"/>
    <property type="project" value="TreeGrafter"/>
</dbReference>